<evidence type="ECO:0008006" key="3">
    <source>
        <dbReference type="Google" id="ProtNLM"/>
    </source>
</evidence>
<accession>A0A0S2K913</accession>
<keyword evidence="2" id="KW-1185">Reference proteome</keyword>
<dbReference type="AlphaFoldDB" id="A0A0S2K913"/>
<dbReference type="NCBIfam" id="NF033429">
    <property type="entry name" value="ImuA_translesion"/>
    <property type="match status" value="1"/>
</dbReference>
<evidence type="ECO:0000313" key="1">
    <source>
        <dbReference type="EMBL" id="ALO44813.1"/>
    </source>
</evidence>
<organism evidence="1 2">
    <name type="scientific">Pseudohongiella spirulinae</name>
    <dbReference type="NCBI Taxonomy" id="1249552"/>
    <lineage>
        <taxon>Bacteria</taxon>
        <taxon>Pseudomonadati</taxon>
        <taxon>Pseudomonadota</taxon>
        <taxon>Gammaproteobacteria</taxon>
        <taxon>Pseudomonadales</taxon>
        <taxon>Pseudohongiellaceae</taxon>
        <taxon>Pseudohongiella</taxon>
    </lineage>
</organism>
<dbReference type="EMBL" id="CP013189">
    <property type="protein sequence ID" value="ALO44813.1"/>
    <property type="molecule type" value="Genomic_DNA"/>
</dbReference>
<dbReference type="KEGG" id="pspi:PS2015_117"/>
<dbReference type="SUPFAM" id="SSF52540">
    <property type="entry name" value="P-loop containing nucleoside triphosphate hydrolases"/>
    <property type="match status" value="1"/>
</dbReference>
<reference evidence="1 2" key="1">
    <citation type="submission" date="2015-11" db="EMBL/GenBank/DDBJ databases">
        <authorList>
            <person name="Zhang Y."/>
            <person name="Guo Z."/>
        </authorList>
    </citation>
    <scope>NUCLEOTIDE SEQUENCE [LARGE SCALE GENOMIC DNA]</scope>
    <source>
        <strain evidence="1 2">KCTC 32221</strain>
    </source>
</reference>
<protein>
    <recommendedName>
        <fullName evidence="3">SOS cell division inhibitor SulA</fullName>
    </recommendedName>
</protein>
<dbReference type="RefSeq" id="WP_058020345.1">
    <property type="nucleotide sequence ID" value="NZ_CP013189.1"/>
</dbReference>
<evidence type="ECO:0000313" key="2">
    <source>
        <dbReference type="Proteomes" id="UP000065641"/>
    </source>
</evidence>
<dbReference type="STRING" id="1249552.PS2015_117"/>
<dbReference type="Gene3D" id="3.40.50.300">
    <property type="entry name" value="P-loop containing nucleotide triphosphate hydrolases"/>
    <property type="match status" value="1"/>
</dbReference>
<gene>
    <name evidence="1" type="ORF">PS2015_117</name>
</gene>
<sequence length="268" mass="29502">MTNPDQQNNLRSQLFQQRDDVINQLLEKTPGLWRASGQKAEQVAARPQSSAACSAYTRHGDLFADLPDSTIAGQNSTAAQSSGYPALDALLPHGGWPERGLVELICPHKGIGELQLLLPLLRERSHSQQSILWIAPPYPLHGKALHEAGINTRNSFVIPSQTSCNQALWSIEKALQSLECGLVLAWQNWLSARVIRRLQLAANEGGTLGILFHQRPAANSPATLQLQLSSPVSRINDVQTNRERCIDVMLKKARGSYRQGKITLKLPC</sequence>
<name>A0A0S2K913_9GAMM</name>
<dbReference type="InterPro" id="IPR027417">
    <property type="entry name" value="P-loop_NTPase"/>
</dbReference>
<dbReference type="InterPro" id="IPR047610">
    <property type="entry name" value="ImuA_translesion"/>
</dbReference>
<dbReference type="OrthoDB" id="9811176at2"/>
<dbReference type="Proteomes" id="UP000065641">
    <property type="component" value="Chromosome"/>
</dbReference>
<proteinExistence type="predicted"/>